<sequence length="496" mass="56041">MARKGLYKKSDWTRLTSETRSARLTPEHYRAEVRRDYARLIHSPAFRRLQGKTQLFPGQESDFFRNRLTHSMEVAQIAKSIAIRLNGLEAGLTSTPIDTDLVEFAGLAHDIGHPPFGHNGEHALDQLMLDNGGFEGNAQTLRLLSRIEKKVTEDFPFHSNAPVALDLLARKDLRRGLNLTARSLASILKYDEIIPSSAKARDAAGTQSKAHKGYYELEADIVSSIKSKVGVAGDQKFKTVECQIMDVADDIAYSTYDLEDSFKADFSSPLMMIAMSDDFKRRLCKKVSKNIEENYKDHPPSERQFDVEHINNILAEIFSGILSERPDVSGRFSRPVTLEEAAFILSSSTHDASKELCRNGYIRTAFTSYLVGDAIRSVEFFYDANNPALSKVKLSLARFKVVETLKHFSFQLLIESPRLKLAEKRGTEIINKVFKTLNDDHALLPEDWRALCSSNQDSHFQQRTICDYIAGMTDQYCVELHSRITGTNPPSMWKPH</sequence>
<evidence type="ECO:0000256" key="2">
    <source>
        <dbReference type="HAMAP-Rule" id="MF_01212"/>
    </source>
</evidence>
<evidence type="ECO:0000256" key="1">
    <source>
        <dbReference type="ARBA" id="ARBA00022801"/>
    </source>
</evidence>
<name>A0A3S4GKC5_9HYPH</name>
<reference evidence="4 5" key="1">
    <citation type="submission" date="2018-12" db="EMBL/GenBank/DDBJ databases">
        <authorList>
            <person name="Criscuolo A."/>
        </authorList>
    </citation>
    <scope>NUCLEOTIDE SEQUENCE [LARGE SCALE GENOMIC DNA]</scope>
    <source>
        <strain evidence="4">ACIP1116281</strain>
    </source>
</reference>
<keyword evidence="1 2" id="KW-0378">Hydrolase</keyword>
<proteinExistence type="inferred from homology"/>
<dbReference type="InterPro" id="IPR050135">
    <property type="entry name" value="dGTPase-like"/>
</dbReference>
<dbReference type="InterPro" id="IPR003607">
    <property type="entry name" value="HD/PDEase_dom"/>
</dbReference>
<dbReference type="PANTHER" id="PTHR11373">
    <property type="entry name" value="DEOXYNUCLEOSIDE TRIPHOSPHATE TRIPHOSPHOHYDROLASE"/>
    <property type="match status" value="1"/>
</dbReference>
<dbReference type="HAMAP" id="MF_01212">
    <property type="entry name" value="dGTPase_type2"/>
    <property type="match status" value="1"/>
</dbReference>
<evidence type="ECO:0000259" key="3">
    <source>
        <dbReference type="PROSITE" id="PS51831"/>
    </source>
</evidence>
<feature type="domain" description="HD" evidence="3">
    <location>
        <begin position="67"/>
        <end position="254"/>
    </location>
</feature>
<organism evidence="4 5">
    <name type="scientific">Devosia equisanguinis</name>
    <dbReference type="NCBI Taxonomy" id="2490941"/>
    <lineage>
        <taxon>Bacteria</taxon>
        <taxon>Pseudomonadati</taxon>
        <taxon>Pseudomonadota</taxon>
        <taxon>Alphaproteobacteria</taxon>
        <taxon>Hyphomicrobiales</taxon>
        <taxon>Devosiaceae</taxon>
        <taxon>Devosia</taxon>
    </lineage>
</organism>
<dbReference type="InterPro" id="IPR006261">
    <property type="entry name" value="dGTPase"/>
</dbReference>
<dbReference type="InterPro" id="IPR026875">
    <property type="entry name" value="PHydrolase_assoc_dom"/>
</dbReference>
<evidence type="ECO:0000313" key="4">
    <source>
        <dbReference type="EMBL" id="VDS06741.1"/>
    </source>
</evidence>
<accession>A0A3S4GKC5</accession>
<dbReference type="Pfam" id="PF13286">
    <property type="entry name" value="HD_assoc"/>
    <property type="match status" value="1"/>
</dbReference>
<dbReference type="InterPro" id="IPR006674">
    <property type="entry name" value="HD_domain"/>
</dbReference>
<dbReference type="InterPro" id="IPR023023">
    <property type="entry name" value="dNTPase_2"/>
</dbReference>
<dbReference type="PROSITE" id="PS51831">
    <property type="entry name" value="HD"/>
    <property type="match status" value="1"/>
</dbReference>
<evidence type="ECO:0000313" key="5">
    <source>
        <dbReference type="Proteomes" id="UP000268844"/>
    </source>
</evidence>
<gene>
    <name evidence="4" type="primary">dgt_2</name>
    <name evidence="4" type="ORF">DEVEQU_03906</name>
</gene>
<dbReference type="Pfam" id="PF01966">
    <property type="entry name" value="HD"/>
    <property type="match status" value="1"/>
</dbReference>
<dbReference type="SUPFAM" id="SSF109604">
    <property type="entry name" value="HD-domain/PDEase-like"/>
    <property type="match status" value="1"/>
</dbReference>
<dbReference type="AlphaFoldDB" id="A0A3S4GKC5"/>
<dbReference type="PANTHER" id="PTHR11373:SF32">
    <property type="entry name" value="DEOXYGUANOSINETRIPHOSPHATE TRIPHOSPHOHYDROLASE"/>
    <property type="match status" value="1"/>
</dbReference>
<dbReference type="Gene3D" id="1.10.3210.10">
    <property type="entry name" value="Hypothetical protein af1432"/>
    <property type="match status" value="2"/>
</dbReference>
<dbReference type="Proteomes" id="UP000268844">
    <property type="component" value="Unassembled WGS sequence"/>
</dbReference>
<keyword evidence="5" id="KW-1185">Reference proteome</keyword>
<dbReference type="NCBIfam" id="TIGR01353">
    <property type="entry name" value="dGTP_triPase"/>
    <property type="match status" value="1"/>
</dbReference>
<dbReference type="GO" id="GO:0006203">
    <property type="term" value="P:dGTP catabolic process"/>
    <property type="evidence" value="ECO:0007669"/>
    <property type="project" value="TreeGrafter"/>
</dbReference>
<comment type="similarity">
    <text evidence="2">Belongs to the dGTPase family. Type 2 subfamily.</text>
</comment>
<protein>
    <recommendedName>
        <fullName evidence="2">Deoxyguanosinetriphosphate triphosphohydrolase-like protein</fullName>
    </recommendedName>
</protein>
<dbReference type="SMART" id="SM00471">
    <property type="entry name" value="HDc"/>
    <property type="match status" value="1"/>
</dbReference>
<dbReference type="OrthoDB" id="9803619at2"/>
<dbReference type="CDD" id="cd00077">
    <property type="entry name" value="HDc"/>
    <property type="match status" value="1"/>
</dbReference>
<dbReference type="GO" id="GO:0008832">
    <property type="term" value="F:dGTPase activity"/>
    <property type="evidence" value="ECO:0007669"/>
    <property type="project" value="TreeGrafter"/>
</dbReference>
<dbReference type="RefSeq" id="WP_126152250.1">
    <property type="nucleotide sequence ID" value="NZ_JBHTMH010000005.1"/>
</dbReference>
<dbReference type="EMBL" id="UZWD01000070">
    <property type="protein sequence ID" value="VDS06741.1"/>
    <property type="molecule type" value="Genomic_DNA"/>
</dbReference>